<dbReference type="Pfam" id="PF00881">
    <property type="entry name" value="Nitroreductase"/>
    <property type="match status" value="1"/>
</dbReference>
<accession>A0A6V8L8X1</accession>
<dbReference type="CDD" id="cd02136">
    <property type="entry name" value="PnbA_NfnB-like"/>
    <property type="match status" value="1"/>
</dbReference>
<sequence length="231" mass="24770">MDRIWTQFAAIATARHCKRAFLDRPVPREVLEQVLAVAGHAPSTRNAQPWRVAVVTGAARDALACRLRAEFDRGAPPRPDYRNRPDTIDAVTGERARIAGTGLLRALGIARDDEAGRREHLRANLDFHGAPAALIFHLPADAAAGTFLELGFFLQNTMLGLVACGLGSCPQYSVAGYPDVLRGALGLGDRLVACGLAVGYPDPTASVNGFAPERAVLAEYVEWHDQPPPCG</sequence>
<dbReference type="AlphaFoldDB" id="A0A6V8L8X1"/>
<dbReference type="InterPro" id="IPR029479">
    <property type="entry name" value="Nitroreductase"/>
</dbReference>
<keyword evidence="1" id="KW-0285">Flavoprotein</keyword>
<evidence type="ECO:0000313" key="6">
    <source>
        <dbReference type="Proteomes" id="UP000482960"/>
    </source>
</evidence>
<dbReference type="Proteomes" id="UP000482960">
    <property type="component" value="Unassembled WGS sequence"/>
</dbReference>
<keyword evidence="6" id="KW-1185">Reference proteome</keyword>
<dbReference type="EMBL" id="BLPG01000001">
    <property type="protein sequence ID" value="GFJ92744.1"/>
    <property type="molecule type" value="Genomic_DNA"/>
</dbReference>
<comment type="caution">
    <text evidence="5">The sequence shown here is derived from an EMBL/GenBank/DDBJ whole genome shotgun (WGS) entry which is preliminary data.</text>
</comment>
<proteinExistence type="predicted"/>
<evidence type="ECO:0000256" key="1">
    <source>
        <dbReference type="ARBA" id="ARBA00022630"/>
    </source>
</evidence>
<name>A0A6V8L8X1_9ACTN</name>
<protein>
    <submittedName>
        <fullName evidence="5">NADH dehydrogenase</fullName>
    </submittedName>
</protein>
<feature type="domain" description="Nitroreductase" evidence="4">
    <location>
        <begin position="13"/>
        <end position="200"/>
    </location>
</feature>
<dbReference type="RefSeq" id="WP_173079549.1">
    <property type="nucleotide sequence ID" value="NZ_BAABJB010000011.1"/>
</dbReference>
<evidence type="ECO:0000259" key="4">
    <source>
        <dbReference type="Pfam" id="PF00881"/>
    </source>
</evidence>
<evidence type="ECO:0000313" key="5">
    <source>
        <dbReference type="EMBL" id="GFJ92744.1"/>
    </source>
</evidence>
<reference evidence="5 6" key="2">
    <citation type="submission" date="2020-03" db="EMBL/GenBank/DDBJ databases">
        <authorList>
            <person name="Ichikawa N."/>
            <person name="Kimura A."/>
            <person name="Kitahashi Y."/>
            <person name="Uohara A."/>
        </authorList>
    </citation>
    <scope>NUCLEOTIDE SEQUENCE [LARGE SCALE GENOMIC DNA]</scope>
    <source>
        <strain evidence="5 6">NBRC 108638</strain>
    </source>
</reference>
<dbReference type="SUPFAM" id="SSF55469">
    <property type="entry name" value="FMN-dependent nitroreductase-like"/>
    <property type="match status" value="1"/>
</dbReference>
<dbReference type="InterPro" id="IPR050627">
    <property type="entry name" value="Nitroreductase/BluB"/>
</dbReference>
<reference evidence="5 6" key="1">
    <citation type="submission" date="2020-03" db="EMBL/GenBank/DDBJ databases">
        <title>Whole genome shotgun sequence of Phytohabitans rumicis NBRC 108638.</title>
        <authorList>
            <person name="Komaki H."/>
            <person name="Tamura T."/>
        </authorList>
    </citation>
    <scope>NUCLEOTIDE SEQUENCE [LARGE SCALE GENOMIC DNA]</scope>
    <source>
        <strain evidence="5 6">NBRC 108638</strain>
    </source>
</reference>
<dbReference type="InterPro" id="IPR000415">
    <property type="entry name" value="Nitroreductase-like"/>
</dbReference>
<keyword evidence="3" id="KW-0560">Oxidoreductase</keyword>
<evidence type="ECO:0000256" key="2">
    <source>
        <dbReference type="ARBA" id="ARBA00022643"/>
    </source>
</evidence>
<organism evidence="5 6">
    <name type="scientific">Phytohabitans rumicis</name>
    <dbReference type="NCBI Taxonomy" id="1076125"/>
    <lineage>
        <taxon>Bacteria</taxon>
        <taxon>Bacillati</taxon>
        <taxon>Actinomycetota</taxon>
        <taxon>Actinomycetes</taxon>
        <taxon>Micromonosporales</taxon>
        <taxon>Micromonosporaceae</taxon>
    </lineage>
</organism>
<dbReference type="PANTHER" id="PTHR23026">
    <property type="entry name" value="NADPH NITROREDUCTASE"/>
    <property type="match status" value="1"/>
</dbReference>
<gene>
    <name evidence="5" type="ORF">Prum_063860</name>
</gene>
<keyword evidence="2" id="KW-0288">FMN</keyword>
<dbReference type="GO" id="GO:0016491">
    <property type="term" value="F:oxidoreductase activity"/>
    <property type="evidence" value="ECO:0007669"/>
    <property type="project" value="UniProtKB-KW"/>
</dbReference>
<dbReference type="PANTHER" id="PTHR23026:SF90">
    <property type="entry name" value="IODOTYROSINE DEIODINASE 1"/>
    <property type="match status" value="1"/>
</dbReference>
<dbReference type="Gene3D" id="3.40.109.10">
    <property type="entry name" value="NADH Oxidase"/>
    <property type="match status" value="1"/>
</dbReference>
<evidence type="ECO:0000256" key="3">
    <source>
        <dbReference type="ARBA" id="ARBA00023002"/>
    </source>
</evidence>